<dbReference type="Gene3D" id="1.20.120.330">
    <property type="entry name" value="Nucleotidyltransferases domain 2"/>
    <property type="match status" value="1"/>
</dbReference>
<dbReference type="SUPFAM" id="SSF81593">
    <property type="entry name" value="Nucleotidyltransferase substrate binding subunit/domain"/>
    <property type="match status" value="1"/>
</dbReference>
<keyword evidence="2" id="KW-1185">Reference proteome</keyword>
<proteinExistence type="predicted"/>
<dbReference type="InterPro" id="IPR010235">
    <property type="entry name" value="HepT"/>
</dbReference>
<sequence>MTFELACKVLKDYLEAKGYVIKSPRETLKQAFQNGLIEDGHAWIDALSKRNLTTHTYDEALADKFILEIKQIYAPLSLHKKLSE</sequence>
<gene>
    <name evidence="1" type="ORF">J2Z83_002802</name>
</gene>
<protein>
    <submittedName>
        <fullName evidence="1">Nucleotidyltransferase substrate binding protein (TIGR01987 family)</fullName>
    </submittedName>
</protein>
<evidence type="ECO:0000313" key="2">
    <source>
        <dbReference type="Proteomes" id="UP001519345"/>
    </source>
</evidence>
<organism evidence="1 2">
    <name type="scientific">Virgibacillus natechei</name>
    <dbReference type="NCBI Taxonomy" id="1216297"/>
    <lineage>
        <taxon>Bacteria</taxon>
        <taxon>Bacillati</taxon>
        <taxon>Bacillota</taxon>
        <taxon>Bacilli</taxon>
        <taxon>Bacillales</taxon>
        <taxon>Bacillaceae</taxon>
        <taxon>Virgibacillus</taxon>
    </lineage>
</organism>
<reference evidence="1 2" key="1">
    <citation type="submission" date="2021-03" db="EMBL/GenBank/DDBJ databases">
        <title>Genomic Encyclopedia of Type Strains, Phase IV (KMG-IV): sequencing the most valuable type-strain genomes for metagenomic binning, comparative biology and taxonomic classification.</title>
        <authorList>
            <person name="Goeker M."/>
        </authorList>
    </citation>
    <scope>NUCLEOTIDE SEQUENCE [LARGE SCALE GENOMIC DNA]</scope>
    <source>
        <strain evidence="1 2">DSM 25609</strain>
    </source>
</reference>
<dbReference type="Proteomes" id="UP001519345">
    <property type="component" value="Unassembled WGS sequence"/>
</dbReference>
<dbReference type="Pfam" id="PF08780">
    <property type="entry name" value="NTase_sub_bind"/>
    <property type="match status" value="1"/>
</dbReference>
<dbReference type="NCBIfam" id="TIGR01987">
    <property type="entry name" value="HI0074"/>
    <property type="match status" value="1"/>
</dbReference>
<evidence type="ECO:0000313" key="1">
    <source>
        <dbReference type="EMBL" id="MBP1970666.1"/>
    </source>
</evidence>
<comment type="caution">
    <text evidence="1">The sequence shown here is derived from an EMBL/GenBank/DDBJ whole genome shotgun (WGS) entry which is preliminary data.</text>
</comment>
<dbReference type="EMBL" id="JAGGKX010000015">
    <property type="protein sequence ID" value="MBP1970666.1"/>
    <property type="molecule type" value="Genomic_DNA"/>
</dbReference>
<name>A0ABS4IIB4_9BACI</name>
<dbReference type="RefSeq" id="WP_245301622.1">
    <property type="nucleotide sequence ID" value="NZ_CP110224.1"/>
</dbReference>
<accession>A0ABS4IIB4</accession>